<dbReference type="InterPro" id="IPR046575">
    <property type="entry name" value="DUF6635"/>
</dbReference>
<dbReference type="OrthoDB" id="9342581at2"/>
<reference evidence="2 3" key="1">
    <citation type="submission" date="2018-04" db="EMBL/GenBank/DDBJ databases">
        <title>Genomic Encyclopedia of Type Strains, Phase III (KMG-III): the genomes of soil and plant-associated and newly described type strains.</title>
        <authorList>
            <person name="Whitman W."/>
        </authorList>
    </citation>
    <scope>NUCLEOTIDE SEQUENCE [LARGE SCALE GENOMIC DNA]</scope>
    <source>
        <strain evidence="2 3">KA25</strain>
    </source>
</reference>
<evidence type="ECO:0000313" key="3">
    <source>
        <dbReference type="Proteomes" id="UP000244060"/>
    </source>
</evidence>
<evidence type="ECO:0000256" key="1">
    <source>
        <dbReference type="SAM" id="Phobius"/>
    </source>
</evidence>
<keyword evidence="1" id="KW-1133">Transmembrane helix</keyword>
<feature type="transmembrane region" description="Helical" evidence="1">
    <location>
        <begin position="200"/>
        <end position="223"/>
    </location>
</feature>
<name>A0A2T5KBY2_9RHOB</name>
<dbReference type="Pfam" id="PF20340">
    <property type="entry name" value="DUF6635"/>
    <property type="match status" value="1"/>
</dbReference>
<dbReference type="AlphaFoldDB" id="A0A2T5KBY2"/>
<keyword evidence="1" id="KW-0812">Transmembrane</keyword>
<proteinExistence type="predicted"/>
<protein>
    <submittedName>
        <fullName evidence="2">Uncharacterized protein</fullName>
    </submittedName>
</protein>
<dbReference type="EMBL" id="QAOT01000003">
    <property type="protein sequence ID" value="PTR19914.1"/>
    <property type="molecule type" value="Genomic_DNA"/>
</dbReference>
<keyword evidence="1" id="KW-0472">Membrane</keyword>
<comment type="caution">
    <text evidence="2">The sequence shown here is derived from an EMBL/GenBank/DDBJ whole genome shotgun (WGS) entry which is preliminary data.</text>
</comment>
<evidence type="ECO:0000313" key="2">
    <source>
        <dbReference type="EMBL" id="PTR19914.1"/>
    </source>
</evidence>
<dbReference type="Proteomes" id="UP000244060">
    <property type="component" value="Unassembled WGS sequence"/>
</dbReference>
<organism evidence="2 3">
    <name type="scientific">Cereibacter azotoformans</name>
    <dbReference type="NCBI Taxonomy" id="43057"/>
    <lineage>
        <taxon>Bacteria</taxon>
        <taxon>Pseudomonadati</taxon>
        <taxon>Pseudomonadota</taxon>
        <taxon>Alphaproteobacteria</taxon>
        <taxon>Rhodobacterales</taxon>
        <taxon>Paracoccaceae</taxon>
        <taxon>Cereibacter</taxon>
    </lineage>
</organism>
<gene>
    <name evidence="2" type="ORF">C8J28_10338</name>
</gene>
<keyword evidence="3" id="KW-1185">Reference proteome</keyword>
<accession>A0A2T5KBY2</accession>
<sequence>MDAETEAALIGAGRSYFRRRRDKVPGFVRRNFGLVGTLGLHRHALGWDILKAPLNVALSPLFIATRLGALAADAVRARGVACWLRARRILLPTAVARETERRIVVDLLELPCGRASSRDALAEALLAEPALRPLIRQRLEAGVETRVAARLGDYTGTRSAVAEMTTAVSTLGAGALAFKTLTPGVLSLAPTLSAILAHQAALAAFPLGGMLGSVWLGLFPAVASPLQTVAVVVALMLAGSVFAAFAGVLADPVQSWLGIHQRRLNRLIDALEDEFTGSGRRGFVAREHYLARVMDLADAGMATLRIFRG</sequence>
<feature type="transmembrane region" description="Helical" evidence="1">
    <location>
        <begin position="229"/>
        <end position="253"/>
    </location>
</feature>
<dbReference type="RefSeq" id="WP_108220324.1">
    <property type="nucleotide sequence ID" value="NZ_CP090021.1"/>
</dbReference>